<reference evidence="2" key="1">
    <citation type="journal article" date="2015" name="PLoS Genet.">
        <title>The dynamic genome and transcriptome of the human fungal pathogen Blastomyces and close relative Emmonsia.</title>
        <authorList>
            <person name="Munoz J.F."/>
            <person name="Gauthier G.M."/>
            <person name="Desjardins C.A."/>
            <person name="Gallo J.E."/>
            <person name="Holder J."/>
            <person name="Sullivan T.D."/>
            <person name="Marty A.J."/>
            <person name="Carmen J.C."/>
            <person name="Chen Z."/>
            <person name="Ding L."/>
            <person name="Gujja S."/>
            <person name="Magrini V."/>
            <person name="Misas E."/>
            <person name="Mitreva M."/>
            <person name="Priest M."/>
            <person name="Saif S."/>
            <person name="Whiston E.A."/>
            <person name="Young S."/>
            <person name="Zeng Q."/>
            <person name="Goldman W.E."/>
            <person name="Mardis E.R."/>
            <person name="Taylor J.W."/>
            <person name="McEwen J.G."/>
            <person name="Clay O.K."/>
            <person name="Klein B.S."/>
            <person name="Cuomo C.A."/>
        </authorList>
    </citation>
    <scope>NUCLEOTIDE SEQUENCE [LARGE SCALE GENOMIC DNA]</scope>
    <source>
        <strain evidence="2">ER-3 / ATCC MYA-2586</strain>
    </source>
</reference>
<organism evidence="1 2">
    <name type="scientific">Ajellomyces dermatitidis (strain ER-3 / ATCC MYA-2586)</name>
    <name type="common">Blastomyces dermatitidis</name>
    <dbReference type="NCBI Taxonomy" id="559297"/>
    <lineage>
        <taxon>Eukaryota</taxon>
        <taxon>Fungi</taxon>
        <taxon>Dikarya</taxon>
        <taxon>Ascomycota</taxon>
        <taxon>Pezizomycotina</taxon>
        <taxon>Eurotiomycetes</taxon>
        <taxon>Eurotiomycetidae</taxon>
        <taxon>Onygenales</taxon>
        <taxon>Ajellomycetaceae</taxon>
        <taxon>Blastomyces</taxon>
    </lineage>
</organism>
<gene>
    <name evidence="1" type="ORF">BDCG_01206</name>
</gene>
<sequence length="157" mass="18147">MRQQICYDDLLSQRDYLAPADTPEDTPLFDLYRLYGHLDLNRTIDIRNELGRLWFNRWSVSSIADPKDHSERERYAVLAAIPALMVTSFNKRVEIGIPRSADAIILPEEMEMYLNAPKIYGTVPECPKKVEPLEEVLKIPHEDGEVLESFEDLRAGR</sequence>
<evidence type="ECO:0000313" key="2">
    <source>
        <dbReference type="Proteomes" id="UP000002039"/>
    </source>
</evidence>
<proteinExistence type="predicted"/>
<dbReference type="Proteomes" id="UP000002039">
    <property type="component" value="Unassembled WGS sequence"/>
</dbReference>
<dbReference type="GeneID" id="69023834"/>
<dbReference type="RefSeq" id="XP_045272370.1">
    <property type="nucleotide sequence ID" value="XM_045416711.1"/>
</dbReference>
<dbReference type="EMBL" id="EQ999973">
    <property type="protein sequence ID" value="EEQ84401.1"/>
    <property type="molecule type" value="Genomic_DNA"/>
</dbReference>
<evidence type="ECO:0000313" key="1">
    <source>
        <dbReference type="EMBL" id="EEQ84401.1"/>
    </source>
</evidence>
<keyword evidence="2" id="KW-1185">Reference proteome</keyword>
<protein>
    <submittedName>
        <fullName evidence="1">Uncharacterized protein</fullName>
    </submittedName>
</protein>
<accession>A0ABP2EM45</accession>
<name>A0ABP2EM45_AJEDR</name>